<dbReference type="PANTHER" id="PTHR30032:SF8">
    <property type="entry name" value="GERMINATION-SPECIFIC N-ACETYLMURAMOYL-L-ALANINE AMIDASE"/>
    <property type="match status" value="1"/>
</dbReference>
<organism evidence="2 3">
    <name type="scientific">Herbiconiux aconitum</name>
    <dbReference type="NCBI Taxonomy" id="2970913"/>
    <lineage>
        <taxon>Bacteria</taxon>
        <taxon>Bacillati</taxon>
        <taxon>Actinomycetota</taxon>
        <taxon>Actinomycetes</taxon>
        <taxon>Micrococcales</taxon>
        <taxon>Microbacteriaceae</taxon>
        <taxon>Herbiconiux</taxon>
    </lineage>
</organism>
<dbReference type="Pfam" id="PF04122">
    <property type="entry name" value="CW_binding_2"/>
    <property type="match status" value="3"/>
</dbReference>
<dbReference type="Gene3D" id="3.40.50.12090">
    <property type="match status" value="2"/>
</dbReference>
<name>A0ABT2GM34_9MICO</name>
<dbReference type="EMBL" id="JANLCM010000001">
    <property type="protein sequence ID" value="MCS5717233.1"/>
    <property type="molecule type" value="Genomic_DNA"/>
</dbReference>
<proteinExistence type="predicted"/>
<comment type="caution">
    <text evidence="2">The sequence shown here is derived from an EMBL/GenBank/DDBJ whole genome shotgun (WGS) entry which is preliminary data.</text>
</comment>
<reference evidence="2" key="1">
    <citation type="submission" date="2022-08" db="EMBL/GenBank/DDBJ databases">
        <authorList>
            <person name="Deng Y."/>
            <person name="Han X.-F."/>
            <person name="Zhang Y.-Q."/>
        </authorList>
    </citation>
    <scope>NUCLEOTIDE SEQUENCE</scope>
    <source>
        <strain evidence="2">CPCC 205763</strain>
    </source>
</reference>
<keyword evidence="1" id="KW-0732">Signal</keyword>
<protein>
    <submittedName>
        <fullName evidence="2">Cell wall-binding repeat-containing protein</fullName>
    </submittedName>
</protein>
<gene>
    <name evidence="2" type="ORF">N1027_03680</name>
</gene>
<dbReference type="InterPro" id="IPR051922">
    <property type="entry name" value="Bact_Sporulation_Assoc"/>
</dbReference>
<evidence type="ECO:0000313" key="3">
    <source>
        <dbReference type="Proteomes" id="UP001165584"/>
    </source>
</evidence>
<keyword evidence="3" id="KW-1185">Reference proteome</keyword>
<evidence type="ECO:0000313" key="2">
    <source>
        <dbReference type="EMBL" id="MCS5717233.1"/>
    </source>
</evidence>
<feature type="chain" id="PRO_5045446559" evidence="1">
    <location>
        <begin position="26"/>
        <end position="610"/>
    </location>
</feature>
<sequence length="610" mass="62720">MIATTAIAAVLISALGPLGSSPAEASTGTVVLPDRPDTFFLDASYDTGPGDVLPAIPSSVETFTLLLPAQTTLFDLDSIDVGFASDQYTATIPATIDPATNSVTVPIPAGALTSMATPEGTSQLRYGVYEQTADPDDPLAKVSHVGLGGFLRIVPADGTTSFSKDLARAESSEFSLLKQYTLPENDDWVVPGGAIKIQTPTGMTWNPDNEAELASATDEREMGQISQPRGPAHSGLHLSTSLNEAGFVLTARAPVDPPLTSVFTDHDGFTNLHLVSRATDDPFAADIDLIMTGTFADTTTIPGVLSSRTSGPDRFRGAIAMSIAAHREWTYYFDPVPVVYIASGMNFPDALSAAPIAAAAGGPLLLVPPTVDDSVDGEINRLGAPRIVIVGGENSVSAEWQAHFEAKFYSDRVTRLSGPDRYAASRALAAASFPSGASTAFLATGANYPDALSAVSSAASIGAPVILVPGTAATLDAATASLLESLGVSHVTIVGGPASVSPGIEADVTALVPDTIRLGGSDRFEAATSVNAHYFSTATRTYLASGLTFPDALAGGVLAAVNHAPLLLAHTDCVPSTTLQTMAHWGTSQVSVLGGTATLNRAAAALTACH</sequence>
<dbReference type="PANTHER" id="PTHR30032">
    <property type="entry name" value="N-ACETYLMURAMOYL-L-ALANINE AMIDASE-RELATED"/>
    <property type="match status" value="1"/>
</dbReference>
<dbReference type="InterPro" id="IPR007253">
    <property type="entry name" value="Cell_wall-bd_2"/>
</dbReference>
<evidence type="ECO:0000256" key="1">
    <source>
        <dbReference type="SAM" id="SignalP"/>
    </source>
</evidence>
<accession>A0ABT2GM34</accession>
<dbReference type="Proteomes" id="UP001165584">
    <property type="component" value="Unassembled WGS sequence"/>
</dbReference>
<dbReference type="RefSeq" id="WP_259505333.1">
    <property type="nucleotide sequence ID" value="NZ_JANLCM010000001.1"/>
</dbReference>
<feature type="signal peptide" evidence="1">
    <location>
        <begin position="1"/>
        <end position="25"/>
    </location>
</feature>